<dbReference type="EC" id="3.4.16.-" evidence="7"/>
<dbReference type="Pfam" id="PF00450">
    <property type="entry name" value="Peptidase_S10"/>
    <property type="match status" value="1"/>
</dbReference>
<evidence type="ECO:0000256" key="1">
    <source>
        <dbReference type="ARBA" id="ARBA00009431"/>
    </source>
</evidence>
<dbReference type="InterPro" id="IPR001563">
    <property type="entry name" value="Peptidase_S10"/>
</dbReference>
<keyword evidence="9" id="KW-1185">Reference proteome</keyword>
<evidence type="ECO:0000313" key="9">
    <source>
        <dbReference type="Proteomes" id="UP000799428"/>
    </source>
</evidence>
<evidence type="ECO:0000256" key="6">
    <source>
        <dbReference type="ARBA" id="ARBA00023180"/>
    </source>
</evidence>
<keyword evidence="6" id="KW-0325">Glycoprotein</keyword>
<keyword evidence="3 7" id="KW-0645">Protease</keyword>
<dbReference type="Proteomes" id="UP000799428">
    <property type="component" value="Unassembled WGS sequence"/>
</dbReference>
<feature type="signal peptide" evidence="7">
    <location>
        <begin position="1"/>
        <end position="17"/>
    </location>
</feature>
<dbReference type="Gene3D" id="3.40.50.1820">
    <property type="entry name" value="alpha/beta hydrolase"/>
    <property type="match status" value="1"/>
</dbReference>
<keyword evidence="2 7" id="KW-0121">Carboxypeptidase</keyword>
<proteinExistence type="inferred from homology"/>
<evidence type="ECO:0000256" key="5">
    <source>
        <dbReference type="ARBA" id="ARBA00022801"/>
    </source>
</evidence>
<sequence length="550" mass="61083">MRLSLIFSALLASTALAGSSPHKRNVFKPRRMVEKRVANEPFRHPELEKRALRFLTNKTQEFAVNGTGIPEVPFDVGESYAGLLPISDDPAETRKLFFWFFPSTNADQPKEVVIWLNGGPGCSSLSGLLTENGPFTWQAGTLAPVQNAYSWTNLTNMLWIEQPIGVGYTQGTPNITNEVELANEFRGFYKQFVDTFDTNNWKTYITGESYGGFYVPYIADSFISANNTEYFNLAGIAINDPIIGDDTVQQQVVALPYVEYWQNLLSLNDSFMESIRQQNQACNYTQYFEKYFTFPPPPGSLPVLPDDNACDQFDNFYEAILQVNPCFNIYHITDTCPHQYSQLGGVNPGDYVPPNSIIYFNRTDVQKALHAVVGTNWLQCTDVNVFGNGDANSNSQDASPGPANDGVLQRVIEHTNNTIIGSGDLDMLLSTNGTLLAIQNMTWSGVQGLQKYPSNLLYVPDHPEYNGGSLAGAGYQGKWTTERGLTFYTAHLAGHELPGYTPGVAYRMMEILLGRIDTFSSQLPFTTQSGNFTGTSTLDQGSMEMVHQLL</sequence>
<evidence type="ECO:0000313" key="8">
    <source>
        <dbReference type="EMBL" id="KAF2715469.1"/>
    </source>
</evidence>
<reference evidence="8" key="1">
    <citation type="journal article" date="2020" name="Stud. Mycol.">
        <title>101 Dothideomycetes genomes: a test case for predicting lifestyles and emergence of pathogens.</title>
        <authorList>
            <person name="Haridas S."/>
            <person name="Albert R."/>
            <person name="Binder M."/>
            <person name="Bloem J."/>
            <person name="Labutti K."/>
            <person name="Salamov A."/>
            <person name="Andreopoulos B."/>
            <person name="Baker S."/>
            <person name="Barry K."/>
            <person name="Bills G."/>
            <person name="Bluhm B."/>
            <person name="Cannon C."/>
            <person name="Castanera R."/>
            <person name="Culley D."/>
            <person name="Daum C."/>
            <person name="Ezra D."/>
            <person name="Gonzalez J."/>
            <person name="Henrissat B."/>
            <person name="Kuo A."/>
            <person name="Liang C."/>
            <person name="Lipzen A."/>
            <person name="Lutzoni F."/>
            <person name="Magnuson J."/>
            <person name="Mondo S."/>
            <person name="Nolan M."/>
            <person name="Ohm R."/>
            <person name="Pangilinan J."/>
            <person name="Park H.-J."/>
            <person name="Ramirez L."/>
            <person name="Alfaro M."/>
            <person name="Sun H."/>
            <person name="Tritt A."/>
            <person name="Yoshinaga Y."/>
            <person name="Zwiers L.-H."/>
            <person name="Turgeon B."/>
            <person name="Goodwin S."/>
            <person name="Spatafora J."/>
            <person name="Crous P."/>
            <person name="Grigoriev I."/>
        </authorList>
    </citation>
    <scope>NUCLEOTIDE SEQUENCE</scope>
    <source>
        <strain evidence="8">CBS 279.74</strain>
    </source>
</reference>
<dbReference type="FunFam" id="3.40.50.1820:FF:000118">
    <property type="entry name" value="Carboxypeptidase"/>
    <property type="match status" value="1"/>
</dbReference>
<dbReference type="SUPFAM" id="SSF53474">
    <property type="entry name" value="alpha/beta-Hydrolases"/>
    <property type="match status" value="1"/>
</dbReference>
<dbReference type="InterPro" id="IPR018202">
    <property type="entry name" value="Ser_caboxypep_ser_AS"/>
</dbReference>
<evidence type="ECO:0000256" key="2">
    <source>
        <dbReference type="ARBA" id="ARBA00022645"/>
    </source>
</evidence>
<dbReference type="PANTHER" id="PTHR11802">
    <property type="entry name" value="SERINE PROTEASE FAMILY S10 SERINE CARBOXYPEPTIDASE"/>
    <property type="match status" value="1"/>
</dbReference>
<dbReference type="AlphaFoldDB" id="A0A6G1KRJ3"/>
<dbReference type="InterPro" id="IPR029058">
    <property type="entry name" value="AB_hydrolase_fold"/>
</dbReference>
<dbReference type="GO" id="GO:0006508">
    <property type="term" value="P:proteolysis"/>
    <property type="evidence" value="ECO:0007669"/>
    <property type="project" value="UniProtKB-KW"/>
</dbReference>
<protein>
    <recommendedName>
        <fullName evidence="7">Carboxypeptidase</fullName>
        <ecNumber evidence="7">3.4.16.-</ecNumber>
    </recommendedName>
</protein>
<accession>A0A6G1KRJ3</accession>
<dbReference type="PROSITE" id="PS00131">
    <property type="entry name" value="CARBOXYPEPT_SER_SER"/>
    <property type="match status" value="1"/>
</dbReference>
<evidence type="ECO:0000256" key="4">
    <source>
        <dbReference type="ARBA" id="ARBA00022729"/>
    </source>
</evidence>
<gene>
    <name evidence="8" type="ORF">K504DRAFT_469676</name>
</gene>
<dbReference type="EMBL" id="MU005764">
    <property type="protein sequence ID" value="KAF2715469.1"/>
    <property type="molecule type" value="Genomic_DNA"/>
</dbReference>
<evidence type="ECO:0000256" key="7">
    <source>
        <dbReference type="RuleBase" id="RU361156"/>
    </source>
</evidence>
<dbReference type="PRINTS" id="PR00724">
    <property type="entry name" value="CRBOXYPTASEC"/>
</dbReference>
<comment type="similarity">
    <text evidence="1 7">Belongs to the peptidase S10 family.</text>
</comment>
<feature type="chain" id="PRO_5026371103" description="Carboxypeptidase" evidence="7">
    <location>
        <begin position="18"/>
        <end position="550"/>
    </location>
</feature>
<keyword evidence="4 7" id="KW-0732">Signal</keyword>
<dbReference type="PANTHER" id="PTHR11802:SF479">
    <property type="entry name" value="CARBOXYPEPTIDASE"/>
    <property type="match status" value="1"/>
</dbReference>
<organism evidence="8 9">
    <name type="scientific">Pleomassaria siparia CBS 279.74</name>
    <dbReference type="NCBI Taxonomy" id="1314801"/>
    <lineage>
        <taxon>Eukaryota</taxon>
        <taxon>Fungi</taxon>
        <taxon>Dikarya</taxon>
        <taxon>Ascomycota</taxon>
        <taxon>Pezizomycotina</taxon>
        <taxon>Dothideomycetes</taxon>
        <taxon>Pleosporomycetidae</taxon>
        <taxon>Pleosporales</taxon>
        <taxon>Pleomassariaceae</taxon>
        <taxon>Pleomassaria</taxon>
    </lineage>
</organism>
<name>A0A6G1KRJ3_9PLEO</name>
<evidence type="ECO:0000256" key="3">
    <source>
        <dbReference type="ARBA" id="ARBA00022670"/>
    </source>
</evidence>
<keyword evidence="5 7" id="KW-0378">Hydrolase</keyword>
<dbReference type="GO" id="GO:0004185">
    <property type="term" value="F:serine-type carboxypeptidase activity"/>
    <property type="evidence" value="ECO:0007669"/>
    <property type="project" value="UniProtKB-UniRule"/>
</dbReference>
<dbReference type="OrthoDB" id="443318at2759"/>